<protein>
    <recommendedName>
        <fullName evidence="3">Addiction module component, TIGR02574 family</fullName>
    </recommendedName>
</protein>
<name>A0B7S1_METTP</name>
<dbReference type="EMBL" id="CP000477">
    <property type="protein sequence ID" value="ABK14745.1"/>
    <property type="molecule type" value="Genomic_DNA"/>
</dbReference>
<organism evidence="1 2">
    <name type="scientific">Methanothrix thermoacetophila (strain DSM 6194 / JCM 14653 / NBRC 101360 / PT)</name>
    <name type="common">Methanosaeta thermophila</name>
    <dbReference type="NCBI Taxonomy" id="349307"/>
    <lineage>
        <taxon>Archaea</taxon>
        <taxon>Methanobacteriati</taxon>
        <taxon>Methanobacteriota</taxon>
        <taxon>Stenosarchaea group</taxon>
        <taxon>Methanomicrobia</taxon>
        <taxon>Methanotrichales</taxon>
        <taxon>Methanotrichaceae</taxon>
        <taxon>Methanothrix</taxon>
    </lineage>
</organism>
<accession>A0B7S1</accession>
<dbReference type="Proteomes" id="UP000000674">
    <property type="component" value="Chromosome"/>
</dbReference>
<evidence type="ECO:0000313" key="1">
    <source>
        <dbReference type="EMBL" id="ABK14745.1"/>
    </source>
</evidence>
<dbReference type="RefSeq" id="WP_011696140.1">
    <property type="nucleotide sequence ID" value="NC_008553.1"/>
</dbReference>
<dbReference type="GeneID" id="4461791"/>
<dbReference type="KEGG" id="mtp:Mthe_0957"/>
<evidence type="ECO:0000313" key="2">
    <source>
        <dbReference type="Proteomes" id="UP000000674"/>
    </source>
</evidence>
<sequence length="72" mass="8349">MAGNETYHFDDILDAVERLPPDDQESLIEIIRMRLIQRRCGLADEVAEAREDYRQGRVRRGSVSDLMEELAD</sequence>
<keyword evidence="2" id="KW-1185">Reference proteome</keyword>
<gene>
    <name evidence="1" type="ordered locus">Mthe_0957</name>
</gene>
<evidence type="ECO:0008006" key="3">
    <source>
        <dbReference type="Google" id="ProtNLM"/>
    </source>
</evidence>
<proteinExistence type="predicted"/>
<dbReference type="STRING" id="349307.Mthe_0957"/>
<reference evidence="1 2" key="1">
    <citation type="submission" date="2006-10" db="EMBL/GenBank/DDBJ databases">
        <title>Complete sequence of Methanosaeta thermophila PT.</title>
        <authorList>
            <consortium name="US DOE Joint Genome Institute"/>
            <person name="Copeland A."/>
            <person name="Lucas S."/>
            <person name="Lapidus A."/>
            <person name="Barry K."/>
            <person name="Detter J.C."/>
            <person name="Glavina del Rio T."/>
            <person name="Hammon N."/>
            <person name="Israni S."/>
            <person name="Pitluck S."/>
            <person name="Chain P."/>
            <person name="Malfatti S."/>
            <person name="Shin M."/>
            <person name="Vergez L."/>
            <person name="Schmutz J."/>
            <person name="Larimer F."/>
            <person name="Land M."/>
            <person name="Hauser L."/>
            <person name="Kyrpides N."/>
            <person name="Kim E."/>
            <person name="Smith K.S."/>
            <person name="Ingram-Smith C."/>
            <person name="Richardson P."/>
        </authorList>
    </citation>
    <scope>NUCLEOTIDE SEQUENCE [LARGE SCALE GENOMIC DNA]</scope>
    <source>
        <strain evidence="2">DSM 6194 / JCM 14653 / NBRC 101360 / PT</strain>
    </source>
</reference>
<dbReference type="HOGENOM" id="CLU_176027_1_1_2"/>
<dbReference type="AlphaFoldDB" id="A0B7S1"/>